<comment type="similarity">
    <text evidence="2 6">Belongs to the YIP1 family.</text>
</comment>
<sequence length="162" mass="17442">SRLAENADGVEPLKPADGSILNETDVAGPVLFCITLGGTLMMVGKAHFGFVYGISVVGCLGMYVLLSLMSPRSVSYGCVSSVLRYRLLPVVVLSALAIFYSLQGVLGSALVLLAVCWCSFSASKIFTSTLEMQEQQLLVFYPAPRTLHPPHRLLATSWLEDV</sequence>
<evidence type="ECO:0000256" key="6">
    <source>
        <dbReference type="RuleBase" id="RU361264"/>
    </source>
</evidence>
<feature type="transmembrane region" description="Helical" evidence="6">
    <location>
        <begin position="50"/>
        <end position="70"/>
    </location>
</feature>
<proteinExistence type="inferred from homology"/>
<feature type="domain" description="Yip1" evidence="7">
    <location>
        <begin position="22"/>
        <end position="140"/>
    </location>
</feature>
<comment type="subcellular location">
    <subcellularLocation>
        <location evidence="6">Golgi apparatus membrane</location>
        <topology evidence="6">Multi-pass membrane protein</topology>
    </subcellularLocation>
    <subcellularLocation>
        <location evidence="1">Membrane</location>
        <topology evidence="1">Multi-pass membrane protein</topology>
    </subcellularLocation>
</comment>
<feature type="transmembrane region" description="Helical" evidence="6">
    <location>
        <begin position="90"/>
        <end position="120"/>
    </location>
</feature>
<comment type="caution">
    <text evidence="6">Lacks conserved residue(s) required for the propagation of feature annotation.</text>
</comment>
<evidence type="ECO:0000313" key="8">
    <source>
        <dbReference type="Ensembl" id="ENSNFUP00015026783.1"/>
    </source>
</evidence>
<dbReference type="GO" id="GO:0005802">
    <property type="term" value="C:trans-Golgi network"/>
    <property type="evidence" value="ECO:0007669"/>
    <property type="project" value="TreeGrafter"/>
</dbReference>
<evidence type="ECO:0000256" key="4">
    <source>
        <dbReference type="ARBA" id="ARBA00022989"/>
    </source>
</evidence>
<dbReference type="AlphaFoldDB" id="A0A8C6NUR5"/>
<dbReference type="GO" id="GO:0048280">
    <property type="term" value="P:vesicle fusion with Golgi apparatus"/>
    <property type="evidence" value="ECO:0007669"/>
    <property type="project" value="TreeGrafter"/>
</dbReference>
<accession>A0A8C6NUR5</accession>
<name>A0A8C6NUR5_NOTFU</name>
<keyword evidence="4 6" id="KW-1133">Transmembrane helix</keyword>
<evidence type="ECO:0000256" key="3">
    <source>
        <dbReference type="ARBA" id="ARBA00022692"/>
    </source>
</evidence>
<protein>
    <recommendedName>
        <fullName evidence="6">Protein YIPF</fullName>
    </recommendedName>
</protein>
<dbReference type="Pfam" id="PF04893">
    <property type="entry name" value="Yip1"/>
    <property type="match status" value="1"/>
</dbReference>
<dbReference type="PANTHER" id="PTHR21236">
    <property type="entry name" value="GOLGI MEMBRANE PROTEIN YIP1"/>
    <property type="match status" value="1"/>
</dbReference>
<dbReference type="GO" id="GO:0000139">
    <property type="term" value="C:Golgi membrane"/>
    <property type="evidence" value="ECO:0007669"/>
    <property type="project" value="UniProtKB-SubCell"/>
</dbReference>
<keyword evidence="5 6" id="KW-0472">Membrane</keyword>
<evidence type="ECO:0000256" key="5">
    <source>
        <dbReference type="ARBA" id="ARBA00023136"/>
    </source>
</evidence>
<dbReference type="GeneTree" id="ENSGT00940000153168"/>
<evidence type="ECO:0000313" key="9">
    <source>
        <dbReference type="Proteomes" id="UP000694548"/>
    </source>
</evidence>
<dbReference type="Ensembl" id="ENSNFUT00015027983.1">
    <property type="protein sequence ID" value="ENSNFUP00015026783.1"/>
    <property type="gene ID" value="ENSNFUG00015012979.1"/>
</dbReference>
<evidence type="ECO:0000259" key="7">
    <source>
        <dbReference type="Pfam" id="PF04893"/>
    </source>
</evidence>
<reference evidence="8" key="1">
    <citation type="submission" date="2025-08" db="UniProtKB">
        <authorList>
            <consortium name="Ensembl"/>
        </authorList>
    </citation>
    <scope>IDENTIFICATION</scope>
</reference>
<keyword evidence="3 6" id="KW-0812">Transmembrane</keyword>
<dbReference type="InterPro" id="IPR006977">
    <property type="entry name" value="Yip1_dom"/>
</dbReference>
<keyword evidence="9" id="KW-1185">Reference proteome</keyword>
<reference evidence="8" key="2">
    <citation type="submission" date="2025-09" db="UniProtKB">
        <authorList>
            <consortium name="Ensembl"/>
        </authorList>
    </citation>
    <scope>IDENTIFICATION</scope>
</reference>
<gene>
    <name evidence="8" type="primary">YIPF7</name>
    <name evidence="8" type="synonym">LOC107373628</name>
</gene>
<dbReference type="InterPro" id="IPR045231">
    <property type="entry name" value="Yip1/4-like"/>
</dbReference>
<dbReference type="GO" id="GO:0006888">
    <property type="term" value="P:endoplasmic reticulum to Golgi vesicle-mediated transport"/>
    <property type="evidence" value="ECO:0007669"/>
    <property type="project" value="InterPro"/>
</dbReference>
<organism evidence="8 9">
    <name type="scientific">Nothobranchius furzeri</name>
    <name type="common">Turquoise killifish</name>
    <dbReference type="NCBI Taxonomy" id="105023"/>
    <lineage>
        <taxon>Eukaryota</taxon>
        <taxon>Metazoa</taxon>
        <taxon>Chordata</taxon>
        <taxon>Craniata</taxon>
        <taxon>Vertebrata</taxon>
        <taxon>Euteleostomi</taxon>
        <taxon>Actinopterygii</taxon>
        <taxon>Neopterygii</taxon>
        <taxon>Teleostei</taxon>
        <taxon>Neoteleostei</taxon>
        <taxon>Acanthomorphata</taxon>
        <taxon>Ovalentaria</taxon>
        <taxon>Atherinomorphae</taxon>
        <taxon>Cyprinodontiformes</taxon>
        <taxon>Nothobranchiidae</taxon>
        <taxon>Nothobranchius</taxon>
    </lineage>
</organism>
<evidence type="ECO:0000256" key="1">
    <source>
        <dbReference type="ARBA" id="ARBA00004141"/>
    </source>
</evidence>
<dbReference type="PANTHER" id="PTHR21236:SF5">
    <property type="entry name" value="PROTEIN YIPF7"/>
    <property type="match status" value="1"/>
</dbReference>
<dbReference type="Proteomes" id="UP000694548">
    <property type="component" value="Unassembled WGS sequence"/>
</dbReference>
<evidence type="ECO:0000256" key="2">
    <source>
        <dbReference type="ARBA" id="ARBA00010596"/>
    </source>
</evidence>